<dbReference type="OrthoDB" id="9977282at2759"/>
<dbReference type="PANTHER" id="PTHR13364:SF6">
    <property type="entry name" value="SPERMATOGENESIS-DEFECTIVE PROTEIN 39 HOMOLOG"/>
    <property type="match status" value="1"/>
</dbReference>
<dbReference type="Proteomes" id="UP000274131">
    <property type="component" value="Unassembled WGS sequence"/>
</dbReference>
<evidence type="ECO:0000256" key="1">
    <source>
        <dbReference type="ARBA" id="ARBA00004412"/>
    </source>
</evidence>
<reference evidence="8" key="1">
    <citation type="submission" date="2017-02" db="UniProtKB">
        <authorList>
            <consortium name="WormBaseParasite"/>
        </authorList>
    </citation>
    <scope>IDENTIFICATION</scope>
</reference>
<reference evidence="6 7" key="2">
    <citation type="submission" date="2018-10" db="EMBL/GenBank/DDBJ databases">
        <authorList>
            <consortium name="Pathogen Informatics"/>
        </authorList>
    </citation>
    <scope>NUCLEOTIDE SEQUENCE [LARGE SCALE GENOMIC DNA]</scope>
</reference>
<dbReference type="InterPro" id="IPR038132">
    <property type="entry name" value="Vps16_C_sf"/>
</dbReference>
<evidence type="ECO:0000313" key="7">
    <source>
        <dbReference type="Proteomes" id="UP000274131"/>
    </source>
</evidence>
<proteinExistence type="predicted"/>
<dbReference type="Gene3D" id="1.10.150.780">
    <property type="entry name" value="Vps16, C-terminal region"/>
    <property type="match status" value="1"/>
</dbReference>
<keyword evidence="5" id="KW-0968">Cytoplasmic vesicle</keyword>
<dbReference type="GO" id="GO:0006886">
    <property type="term" value="P:intracellular protein transport"/>
    <property type="evidence" value="ECO:0007669"/>
    <property type="project" value="TreeGrafter"/>
</dbReference>
<dbReference type="STRING" id="51028.A0A0N4V8N3"/>
<keyword evidence="4" id="KW-0967">Endosome</keyword>
<accession>A0A0N4V8N3</accession>
<dbReference type="InterPro" id="IPR040057">
    <property type="entry name" value="Spe-39"/>
</dbReference>
<evidence type="ECO:0000313" key="6">
    <source>
        <dbReference type="EMBL" id="VDD91543.1"/>
    </source>
</evidence>
<dbReference type="GO" id="GO:0007034">
    <property type="term" value="P:vacuolar transport"/>
    <property type="evidence" value="ECO:0007669"/>
    <property type="project" value="TreeGrafter"/>
</dbReference>
<dbReference type="GO" id="GO:0005769">
    <property type="term" value="C:early endosome"/>
    <property type="evidence" value="ECO:0007669"/>
    <property type="project" value="UniProtKB-SubCell"/>
</dbReference>
<organism evidence="8">
    <name type="scientific">Enterobius vermicularis</name>
    <name type="common">Human pinworm</name>
    <dbReference type="NCBI Taxonomy" id="51028"/>
    <lineage>
        <taxon>Eukaryota</taxon>
        <taxon>Metazoa</taxon>
        <taxon>Ecdysozoa</taxon>
        <taxon>Nematoda</taxon>
        <taxon>Chromadorea</taxon>
        <taxon>Rhabditida</taxon>
        <taxon>Spirurina</taxon>
        <taxon>Oxyuridomorpha</taxon>
        <taxon>Oxyuroidea</taxon>
        <taxon>Oxyuridae</taxon>
        <taxon>Enterobius</taxon>
    </lineage>
</organism>
<dbReference type="GO" id="GO:0005770">
    <property type="term" value="C:late endosome"/>
    <property type="evidence" value="ECO:0007669"/>
    <property type="project" value="UniProtKB-SubCell"/>
</dbReference>
<dbReference type="WBParaSite" id="EVEC_0000674601-mRNA-1">
    <property type="protein sequence ID" value="EVEC_0000674601-mRNA-1"/>
    <property type="gene ID" value="EVEC_0000674601"/>
</dbReference>
<dbReference type="PANTHER" id="PTHR13364">
    <property type="entry name" value="DEFECTIVE SPERMATOGENESIS PROTEIN 39"/>
    <property type="match status" value="1"/>
</dbReference>
<evidence type="ECO:0000256" key="3">
    <source>
        <dbReference type="ARBA" id="ARBA00004603"/>
    </source>
</evidence>
<protein>
    <submittedName>
        <fullName evidence="8">Vps16_C domain-containing protein</fullName>
    </submittedName>
</protein>
<evidence type="ECO:0000256" key="5">
    <source>
        <dbReference type="ARBA" id="ARBA00023329"/>
    </source>
</evidence>
<evidence type="ECO:0000256" key="4">
    <source>
        <dbReference type="ARBA" id="ARBA00022753"/>
    </source>
</evidence>
<dbReference type="AlphaFoldDB" id="A0A0N4V8N3"/>
<dbReference type="EMBL" id="UXUI01008458">
    <property type="protein sequence ID" value="VDD91543.1"/>
    <property type="molecule type" value="Genomic_DNA"/>
</dbReference>
<sequence>MAAHKKFNFDDPEDSYWNTSGTSTSEFFEDPPLASNAVRSSFFPEEFLNVEQLEAAARAALEDLFESQVRFGADDLSSNADSELPTDDGNNLLPYTADVGRLSLNADRRSRVEEKVAAEKCAKPHETGVVFPVKSAASIISEGSVGSFSNELVSQADYARLKSEHRRLQRYLEQLKRERYTAADPEVTVRRLRNGEPVTLDLYRSKKEKLELLSSALDSLDGNAINAVILFLKRTFSESLFREVLLENVVAADHYLSLLKQLNDYSTLAMTLSALGRHEEASMVEFSMACRQHTPEQKVQRLKKCLISSFSSASLNSEAKIVNEYIDLLERQIPIDAADNNDTVLASSIFTRFPKTKSIVGETLRNTLHYCCLYHYDLPVNAFASPLSIKELFHLNDREFIWTAVSALSRLARWADIEQLLTSRKLLGGNKIFCPFAWRYLFQLLTAYETPPKELLCRFLRAVPDIDERKKLAGLYPETADVVIECMITQKDRLGLGSFISKLAPHGSDAQKVQGVLKDTVCFDL</sequence>
<keyword evidence="7" id="KW-1185">Reference proteome</keyword>
<name>A0A0N4V8N3_ENTVE</name>
<gene>
    <name evidence="6" type="ORF">EVEC_LOCUS6294</name>
</gene>
<comment type="subcellular location">
    <subcellularLocation>
        <location evidence="2">Cytoplasmic vesicle</location>
    </subcellularLocation>
    <subcellularLocation>
        <location evidence="1">Early endosome</location>
    </subcellularLocation>
    <subcellularLocation>
        <location evidence="3">Late endosome</location>
    </subcellularLocation>
</comment>
<evidence type="ECO:0000313" key="8">
    <source>
        <dbReference type="WBParaSite" id="EVEC_0000674601-mRNA-1"/>
    </source>
</evidence>
<evidence type="ECO:0000256" key="2">
    <source>
        <dbReference type="ARBA" id="ARBA00004541"/>
    </source>
</evidence>